<dbReference type="EMBL" id="QJKJ01016529">
    <property type="protein sequence ID" value="RDX60860.1"/>
    <property type="molecule type" value="Genomic_DNA"/>
</dbReference>
<accession>A0A371E4A8</accession>
<dbReference type="AlphaFoldDB" id="A0A371E4A8"/>
<proteinExistence type="predicted"/>
<organism evidence="1 2">
    <name type="scientific">Mucuna pruriens</name>
    <name type="common">Velvet bean</name>
    <name type="synonym">Dolichos pruriens</name>
    <dbReference type="NCBI Taxonomy" id="157652"/>
    <lineage>
        <taxon>Eukaryota</taxon>
        <taxon>Viridiplantae</taxon>
        <taxon>Streptophyta</taxon>
        <taxon>Embryophyta</taxon>
        <taxon>Tracheophyta</taxon>
        <taxon>Spermatophyta</taxon>
        <taxon>Magnoliopsida</taxon>
        <taxon>eudicotyledons</taxon>
        <taxon>Gunneridae</taxon>
        <taxon>Pentapetalae</taxon>
        <taxon>rosids</taxon>
        <taxon>fabids</taxon>
        <taxon>Fabales</taxon>
        <taxon>Fabaceae</taxon>
        <taxon>Papilionoideae</taxon>
        <taxon>50 kb inversion clade</taxon>
        <taxon>NPAAA clade</taxon>
        <taxon>indigoferoid/millettioid clade</taxon>
        <taxon>Phaseoleae</taxon>
        <taxon>Mucuna</taxon>
    </lineage>
</organism>
<dbReference type="Proteomes" id="UP000257109">
    <property type="component" value="Unassembled WGS sequence"/>
</dbReference>
<reference evidence="1" key="1">
    <citation type="submission" date="2018-05" db="EMBL/GenBank/DDBJ databases">
        <title>Draft genome of Mucuna pruriens seed.</title>
        <authorList>
            <person name="Nnadi N.E."/>
            <person name="Vos R."/>
            <person name="Hasami M.H."/>
            <person name="Devisetty U.K."/>
            <person name="Aguiy J.C."/>
        </authorList>
    </citation>
    <scope>NUCLEOTIDE SEQUENCE [LARGE SCALE GENOMIC DNA]</scope>
    <source>
        <strain evidence="1">JCA_2017</strain>
    </source>
</reference>
<protein>
    <recommendedName>
        <fullName evidence="3">Reverse transcriptase domain-containing protein</fullName>
    </recommendedName>
</protein>
<name>A0A371E4A8_MUCPR</name>
<evidence type="ECO:0000313" key="1">
    <source>
        <dbReference type="EMBL" id="RDX60860.1"/>
    </source>
</evidence>
<sequence>MLGPVITFIDRDIRRGGLRCDESMIISVLAAEYKIERCQGAFYGFAGERVPIKEIVELETTFGDRSRARTIPVLYTVVDAEASYNIIIGRPTLNKLEAVVSTHHFCMKFLAGRTDATFKVESTAKNLRVNVLDFDLDPRHFSTEERPHPVRDLKEVQIGPLDTQITKIGKTLGQEGKDRLVKTLRRNVDVFAWSAKDMPSIDPNFMCHHLSISSDAKPVAQKKRKQGEEK</sequence>
<comment type="caution">
    <text evidence="1">The sequence shown here is derived from an EMBL/GenBank/DDBJ whole genome shotgun (WGS) entry which is preliminary data.</text>
</comment>
<keyword evidence="2" id="KW-1185">Reference proteome</keyword>
<feature type="non-terminal residue" evidence="1">
    <location>
        <position position="1"/>
    </location>
</feature>
<evidence type="ECO:0000313" key="2">
    <source>
        <dbReference type="Proteomes" id="UP000257109"/>
    </source>
</evidence>
<evidence type="ECO:0008006" key="3">
    <source>
        <dbReference type="Google" id="ProtNLM"/>
    </source>
</evidence>
<dbReference type="OrthoDB" id="1928766at2759"/>
<gene>
    <name evidence="1" type="ORF">CR513_60963</name>
</gene>